<dbReference type="PANTHER" id="PTHR30290">
    <property type="entry name" value="PERIPLASMIC BINDING COMPONENT OF ABC TRANSPORTER"/>
    <property type="match status" value="1"/>
</dbReference>
<comment type="similarity">
    <text evidence="1">Belongs to the bacterial solute-binding protein 5 family.</text>
</comment>
<dbReference type="GeneID" id="56037112"/>
<dbReference type="GO" id="GO:1904680">
    <property type="term" value="F:peptide transmembrane transporter activity"/>
    <property type="evidence" value="ECO:0007669"/>
    <property type="project" value="TreeGrafter"/>
</dbReference>
<dbReference type="CDD" id="cd00995">
    <property type="entry name" value="PBP2_NikA_DppA_OppA_like"/>
    <property type="match status" value="1"/>
</dbReference>
<dbReference type="InterPro" id="IPR039424">
    <property type="entry name" value="SBP_5"/>
</dbReference>
<dbReference type="PIRSF" id="PIRSF002741">
    <property type="entry name" value="MppA"/>
    <property type="match status" value="1"/>
</dbReference>
<evidence type="ECO:0000313" key="6">
    <source>
        <dbReference type="Proteomes" id="UP000509626"/>
    </source>
</evidence>
<name>A0A7D5QB02_9EURY</name>
<dbReference type="InterPro" id="IPR000914">
    <property type="entry name" value="SBP_5_dom"/>
</dbReference>
<dbReference type="Pfam" id="PF00496">
    <property type="entry name" value="SBP_bac_5"/>
    <property type="match status" value="1"/>
</dbReference>
<dbReference type="RefSeq" id="WP_179268005.1">
    <property type="nucleotide sequence ID" value="NZ_CP058579.1"/>
</dbReference>
<dbReference type="KEGG" id="halu:HUG12_06595"/>
<feature type="domain" description="Solute-binding protein family 5" evidence="4">
    <location>
        <begin position="83"/>
        <end position="452"/>
    </location>
</feature>
<keyword evidence="6" id="KW-1185">Reference proteome</keyword>
<gene>
    <name evidence="5" type="ORF">HUG12_06595</name>
</gene>
<proteinExistence type="inferred from homology"/>
<evidence type="ECO:0000256" key="2">
    <source>
        <dbReference type="ARBA" id="ARBA00022448"/>
    </source>
</evidence>
<organism evidence="5 6">
    <name type="scientific">Halorarum salinum</name>
    <dbReference type="NCBI Taxonomy" id="2743089"/>
    <lineage>
        <taxon>Archaea</taxon>
        <taxon>Methanobacteriati</taxon>
        <taxon>Methanobacteriota</taxon>
        <taxon>Stenosarchaea group</taxon>
        <taxon>Halobacteria</taxon>
        <taxon>Halobacteriales</taxon>
        <taxon>Haloferacaceae</taxon>
        <taxon>Halorarum</taxon>
    </lineage>
</organism>
<evidence type="ECO:0000313" key="5">
    <source>
        <dbReference type="EMBL" id="QLG61420.1"/>
    </source>
</evidence>
<dbReference type="PROSITE" id="PS51257">
    <property type="entry name" value="PROKAR_LIPOPROTEIN"/>
    <property type="match status" value="1"/>
</dbReference>
<sequence>MTRLLGVAAAGTVAGCTGARERGEPSPDRPNGYVVGSASDAQTLNFVQIADGASSARVGLTMDGTYAITPDDELFPLWADVSTEDGRVYEVSLRETLRWSDPYGPMTAADWVYMIRNVFQSPDNWAGFVGRSDWVRDGSFVPVERTGTYSFEVRLPEPEPEFPMKPGLWGALCLPRGLLERYVPEKDVEGMRRDAEIQTLSYTGNLGPYRFERWERDARFVAVRNEDYYMHDVADVPDEWRTAPHFPRYVFQVVPEESARLSALQSGEVTETGVPETKVDRTAALPGVEVNVAPQPFCSLLVYNQRANGWTPLRRRTVREALSYAIDKTAVVRYILRGYANVAHTFQPAFSAWYDASRVRETGVGTGFDPREARDRLIAALGPDGYRYDDRGRLRAPDGRPVALRLVFPVGSETTQTVCEFIAQSYDEVGIEVTLRAVQFNTLLSQYVSNGAREGRGAWNAGPFNGGTREESTSPEQWDLQYGIVFNTYPRTPTATRDFWVRDGAVNFFGYEPAVDLGALYDEAATELNEDRRRGLFARIFGVLSDDQPCNFLHFSVAITGYLSGLEGPVERFGTGWNYQTWRFTTAANVHAPLPGRRDRR</sequence>
<dbReference type="Gene3D" id="3.10.105.10">
    <property type="entry name" value="Dipeptide-binding Protein, Domain 3"/>
    <property type="match status" value="1"/>
</dbReference>
<reference evidence="5 6" key="1">
    <citation type="submission" date="2020-06" db="EMBL/GenBank/DDBJ databases">
        <title>NJ-3-1, isolated from saline soil.</title>
        <authorList>
            <person name="Cui H.L."/>
            <person name="Shi X."/>
        </authorList>
    </citation>
    <scope>NUCLEOTIDE SEQUENCE [LARGE SCALE GENOMIC DNA]</scope>
    <source>
        <strain evidence="5 6">NJ-3-1</strain>
    </source>
</reference>
<protein>
    <submittedName>
        <fullName evidence="5">ABC transporter substrate-binding protein</fullName>
    </submittedName>
</protein>
<evidence type="ECO:0000256" key="1">
    <source>
        <dbReference type="ARBA" id="ARBA00005695"/>
    </source>
</evidence>
<dbReference type="InterPro" id="IPR030678">
    <property type="entry name" value="Peptide/Ni-bd"/>
</dbReference>
<dbReference type="GO" id="GO:0015833">
    <property type="term" value="P:peptide transport"/>
    <property type="evidence" value="ECO:0007669"/>
    <property type="project" value="TreeGrafter"/>
</dbReference>
<dbReference type="SUPFAM" id="SSF53850">
    <property type="entry name" value="Periplasmic binding protein-like II"/>
    <property type="match status" value="1"/>
</dbReference>
<dbReference type="AlphaFoldDB" id="A0A7D5QB02"/>
<dbReference type="OrthoDB" id="194307at2157"/>
<dbReference type="EMBL" id="CP058579">
    <property type="protein sequence ID" value="QLG61420.1"/>
    <property type="molecule type" value="Genomic_DNA"/>
</dbReference>
<dbReference type="GO" id="GO:0042597">
    <property type="term" value="C:periplasmic space"/>
    <property type="evidence" value="ECO:0007669"/>
    <property type="project" value="UniProtKB-ARBA"/>
</dbReference>
<dbReference type="PANTHER" id="PTHR30290:SF9">
    <property type="entry name" value="OLIGOPEPTIDE-BINDING PROTEIN APPA"/>
    <property type="match status" value="1"/>
</dbReference>
<evidence type="ECO:0000259" key="4">
    <source>
        <dbReference type="Pfam" id="PF00496"/>
    </source>
</evidence>
<keyword evidence="2" id="KW-0813">Transport</keyword>
<keyword evidence="3" id="KW-0732">Signal</keyword>
<dbReference type="GO" id="GO:0043190">
    <property type="term" value="C:ATP-binding cassette (ABC) transporter complex"/>
    <property type="evidence" value="ECO:0007669"/>
    <property type="project" value="InterPro"/>
</dbReference>
<accession>A0A7D5QB02</accession>
<evidence type="ECO:0000256" key="3">
    <source>
        <dbReference type="ARBA" id="ARBA00022729"/>
    </source>
</evidence>
<dbReference type="Proteomes" id="UP000509626">
    <property type="component" value="Chromosome"/>
</dbReference>
<dbReference type="Gene3D" id="3.40.190.10">
    <property type="entry name" value="Periplasmic binding protein-like II"/>
    <property type="match status" value="1"/>
</dbReference>